<evidence type="ECO:0000313" key="5">
    <source>
        <dbReference type="EMBL" id="BDU72269.1"/>
    </source>
</evidence>
<dbReference type="InterPro" id="IPR016163">
    <property type="entry name" value="Ald_DH_C"/>
</dbReference>
<dbReference type="Pfam" id="PF00171">
    <property type="entry name" value="Aldedh"/>
    <property type="match status" value="1"/>
</dbReference>
<sequence>MYLKDNPPSVASHGRTVIGFNWIGGREVEGDLPSFDSRSPIDTRDTVGIFPECGERDVEKAAKAAAAAFPAWSAMPAPLRGALVGRIGEALARHKEKLAAIITREVGKPLREARGEVQETIDLCHYLQGEGRRQLGQVIPSELPQRHITVHRRPLGVVAVMAGGIFPLSTPAARIIPAILCGNTVVWKASEDAPTIAYLFARCMMDSGLPPGVVNILNGKGRTGCGKHVVAGLDKGFYQKFCFSGGTAVGRLIAEASGRNLSIPSLELSGKNPMVILPDCDLDNAVRGALWGAFGTAGQRRTSIGNLIVHKDIYPKFKEAFLAAVADLELGNPISNPDVFFGPMINARFAKAFEEHWNGGLEEGATLLCGGAKWTEENRTAKVHGPLAKGHFMQPCVWEGVTPGMKLFQTEILGPTVNLCRVEDFDEAMAWANGTPYGLSSAIYTADRALAERFTREIRAGLSSINNSTSGTEVHVPYGGIGWSGNGTREAGPGALDPYCRWHAVNEDTSGDLQLAQIHTDYTLKHTYEASHWEKL</sequence>
<dbReference type="SUPFAM" id="SSF53720">
    <property type="entry name" value="ALDH-like"/>
    <property type="match status" value="1"/>
</dbReference>
<keyword evidence="1 3" id="KW-0560">Oxidoreductase</keyword>
<dbReference type="PROSITE" id="PS00687">
    <property type="entry name" value="ALDEHYDE_DEHYDR_GLU"/>
    <property type="match status" value="1"/>
</dbReference>
<accession>A0AA48GLZ1</accession>
<comment type="similarity">
    <text evidence="3">Belongs to the aldehyde dehydrogenase family.</text>
</comment>
<dbReference type="InterPro" id="IPR029510">
    <property type="entry name" value="Ald_DH_CS_GLU"/>
</dbReference>
<evidence type="ECO:0000313" key="6">
    <source>
        <dbReference type="Proteomes" id="UP001238179"/>
    </source>
</evidence>
<dbReference type="GO" id="GO:0016620">
    <property type="term" value="F:oxidoreductase activity, acting on the aldehyde or oxo group of donors, NAD or NADP as acceptor"/>
    <property type="evidence" value="ECO:0007669"/>
    <property type="project" value="InterPro"/>
</dbReference>
<dbReference type="Proteomes" id="UP001238179">
    <property type="component" value="Chromosome"/>
</dbReference>
<feature type="active site" evidence="2">
    <location>
        <position position="267"/>
    </location>
</feature>
<proteinExistence type="inferred from homology"/>
<evidence type="ECO:0000256" key="2">
    <source>
        <dbReference type="PROSITE-ProRule" id="PRU10007"/>
    </source>
</evidence>
<dbReference type="Gene3D" id="3.40.605.10">
    <property type="entry name" value="Aldehyde Dehydrogenase, Chain A, domain 1"/>
    <property type="match status" value="1"/>
</dbReference>
<dbReference type="AlphaFoldDB" id="A0AA48GLZ1"/>
<dbReference type="InterPro" id="IPR016161">
    <property type="entry name" value="Ald_DH/histidinol_DH"/>
</dbReference>
<evidence type="ECO:0000256" key="1">
    <source>
        <dbReference type="ARBA" id="ARBA00023002"/>
    </source>
</evidence>
<dbReference type="EMBL" id="AP027080">
    <property type="protein sequence ID" value="BDU72269.1"/>
    <property type="molecule type" value="Genomic_DNA"/>
</dbReference>
<reference evidence="6" key="1">
    <citation type="journal article" date="2023" name="Int. J. Syst. Evol. Microbiol.">
        <title>Mesoterricola silvestris gen. nov., sp. nov., Mesoterricola sediminis sp. nov., Geothrix oryzae sp. nov., Geothrix edaphica sp. nov., Geothrix rubra sp. nov., and Geothrix limicola sp. nov., six novel members of Acidobacteriota isolated from soils.</title>
        <authorList>
            <person name="Itoh H."/>
            <person name="Sugisawa Y."/>
            <person name="Mise K."/>
            <person name="Xu Z."/>
            <person name="Kuniyasu M."/>
            <person name="Ushijima N."/>
            <person name="Kawano K."/>
            <person name="Kobayashi E."/>
            <person name="Shiratori Y."/>
            <person name="Masuda Y."/>
            <person name="Senoo K."/>
        </authorList>
    </citation>
    <scope>NUCLEOTIDE SEQUENCE [LARGE SCALE GENOMIC DNA]</scope>
    <source>
        <strain evidence="6">W79</strain>
    </source>
</reference>
<feature type="domain" description="Aldehyde dehydrogenase" evidence="4">
    <location>
        <begin position="34"/>
        <end position="504"/>
    </location>
</feature>
<evidence type="ECO:0000259" key="4">
    <source>
        <dbReference type="Pfam" id="PF00171"/>
    </source>
</evidence>
<dbReference type="InterPro" id="IPR016162">
    <property type="entry name" value="Ald_DH_N"/>
</dbReference>
<evidence type="ECO:0000256" key="3">
    <source>
        <dbReference type="RuleBase" id="RU003345"/>
    </source>
</evidence>
<dbReference type="Gene3D" id="3.40.309.10">
    <property type="entry name" value="Aldehyde Dehydrogenase, Chain A, domain 2"/>
    <property type="match status" value="1"/>
</dbReference>
<dbReference type="PANTHER" id="PTHR11699">
    <property type="entry name" value="ALDEHYDE DEHYDROGENASE-RELATED"/>
    <property type="match status" value="1"/>
</dbReference>
<dbReference type="InterPro" id="IPR015590">
    <property type="entry name" value="Aldehyde_DH_dom"/>
</dbReference>
<name>A0AA48GLZ1_9BACT</name>
<protein>
    <submittedName>
        <fullName evidence="5">Aldehyde dehydrogenase</fullName>
    </submittedName>
</protein>
<keyword evidence="6" id="KW-1185">Reference proteome</keyword>
<organism evidence="5 6">
    <name type="scientific">Mesoterricola silvestris</name>
    <dbReference type="NCBI Taxonomy" id="2927979"/>
    <lineage>
        <taxon>Bacteria</taxon>
        <taxon>Pseudomonadati</taxon>
        <taxon>Acidobacteriota</taxon>
        <taxon>Holophagae</taxon>
        <taxon>Holophagales</taxon>
        <taxon>Holophagaceae</taxon>
        <taxon>Mesoterricola</taxon>
    </lineage>
</organism>
<dbReference type="RefSeq" id="WP_316415182.1">
    <property type="nucleotide sequence ID" value="NZ_AP027080.1"/>
</dbReference>
<gene>
    <name evidence="5" type="ORF">METEAL_14430</name>
</gene>
<dbReference type="KEGG" id="msil:METEAL_14430"/>